<protein>
    <submittedName>
        <fullName evidence="1">Uncharacterized protein</fullName>
    </submittedName>
</protein>
<reference evidence="1" key="1">
    <citation type="submission" date="2018-05" db="EMBL/GenBank/DDBJ databases">
        <authorList>
            <person name="Lanie J.A."/>
            <person name="Ng W.-L."/>
            <person name="Kazmierczak K.M."/>
            <person name="Andrzejewski T.M."/>
            <person name="Davidsen T.M."/>
            <person name="Wayne K.J."/>
            <person name="Tettelin H."/>
            <person name="Glass J.I."/>
            <person name="Rusch D."/>
            <person name="Podicherti R."/>
            <person name="Tsui H.-C.T."/>
            <person name="Winkler M.E."/>
        </authorList>
    </citation>
    <scope>NUCLEOTIDE SEQUENCE</scope>
</reference>
<accession>A0A382NU35</accession>
<dbReference type="AlphaFoldDB" id="A0A382NU35"/>
<dbReference type="EMBL" id="UINC01102787">
    <property type="protein sequence ID" value="SVC64679.1"/>
    <property type="molecule type" value="Genomic_DNA"/>
</dbReference>
<sequence>MGTYIEKILYGTTTVGWATWMMVLY</sequence>
<proteinExistence type="predicted"/>
<organism evidence="1">
    <name type="scientific">marine metagenome</name>
    <dbReference type="NCBI Taxonomy" id="408172"/>
    <lineage>
        <taxon>unclassified sequences</taxon>
        <taxon>metagenomes</taxon>
        <taxon>ecological metagenomes</taxon>
    </lineage>
</organism>
<name>A0A382NU35_9ZZZZ</name>
<evidence type="ECO:0000313" key="1">
    <source>
        <dbReference type="EMBL" id="SVC64679.1"/>
    </source>
</evidence>
<gene>
    <name evidence="1" type="ORF">METZ01_LOCUS317533</name>
</gene>